<dbReference type="EMBL" id="JADYXP020000002">
    <property type="protein sequence ID" value="KAL0130565.1"/>
    <property type="molecule type" value="Genomic_DNA"/>
</dbReference>
<name>A0AAW2GTJ8_9HYME</name>
<reference evidence="2 3" key="1">
    <citation type="submission" date="2023-03" db="EMBL/GenBank/DDBJ databases">
        <title>High recombination rates correlate with genetic variation in Cardiocondyla obscurior ants.</title>
        <authorList>
            <person name="Errbii M."/>
        </authorList>
    </citation>
    <scope>NUCLEOTIDE SEQUENCE [LARGE SCALE GENOMIC DNA]</scope>
    <source>
        <strain evidence="2">Alpha-2009</strain>
        <tissue evidence="2">Whole body</tissue>
    </source>
</reference>
<protein>
    <submittedName>
        <fullName evidence="2">Uncharacterized protein</fullName>
    </submittedName>
</protein>
<dbReference type="Proteomes" id="UP001430953">
    <property type="component" value="Unassembled WGS sequence"/>
</dbReference>
<evidence type="ECO:0000313" key="3">
    <source>
        <dbReference type="Proteomes" id="UP001430953"/>
    </source>
</evidence>
<feature type="compositionally biased region" description="Basic residues" evidence="1">
    <location>
        <begin position="106"/>
        <end position="124"/>
    </location>
</feature>
<keyword evidence="3" id="KW-1185">Reference proteome</keyword>
<proteinExistence type="predicted"/>
<dbReference type="AlphaFoldDB" id="A0AAW2GTJ8"/>
<organism evidence="2 3">
    <name type="scientific">Cardiocondyla obscurior</name>
    <dbReference type="NCBI Taxonomy" id="286306"/>
    <lineage>
        <taxon>Eukaryota</taxon>
        <taxon>Metazoa</taxon>
        <taxon>Ecdysozoa</taxon>
        <taxon>Arthropoda</taxon>
        <taxon>Hexapoda</taxon>
        <taxon>Insecta</taxon>
        <taxon>Pterygota</taxon>
        <taxon>Neoptera</taxon>
        <taxon>Endopterygota</taxon>
        <taxon>Hymenoptera</taxon>
        <taxon>Apocrita</taxon>
        <taxon>Aculeata</taxon>
        <taxon>Formicoidea</taxon>
        <taxon>Formicidae</taxon>
        <taxon>Myrmicinae</taxon>
        <taxon>Cardiocondyla</taxon>
    </lineage>
</organism>
<sequence>MLNNAKLLFARIRVRVRGFKNAGKILYEYPRDSGFHAEHLLSYERSDGCGLILNKEAAKCSSAANDLYAELCSPDAAPNADNTKHAQTNKANSVHFSDSANELVRSPRRNLSKRPYRSVRVART</sequence>
<accession>A0AAW2GTJ8</accession>
<feature type="region of interest" description="Disordered" evidence="1">
    <location>
        <begin position="78"/>
        <end position="124"/>
    </location>
</feature>
<evidence type="ECO:0000313" key="2">
    <source>
        <dbReference type="EMBL" id="KAL0130565.1"/>
    </source>
</evidence>
<gene>
    <name evidence="2" type="ORF">PUN28_002306</name>
</gene>
<evidence type="ECO:0000256" key="1">
    <source>
        <dbReference type="SAM" id="MobiDB-lite"/>
    </source>
</evidence>
<feature type="compositionally biased region" description="Polar residues" evidence="1">
    <location>
        <begin position="85"/>
        <end position="100"/>
    </location>
</feature>
<comment type="caution">
    <text evidence="2">The sequence shown here is derived from an EMBL/GenBank/DDBJ whole genome shotgun (WGS) entry which is preliminary data.</text>
</comment>